<proteinExistence type="predicted"/>
<dbReference type="GO" id="GO:0005576">
    <property type="term" value="C:extracellular region"/>
    <property type="evidence" value="ECO:0007669"/>
    <property type="project" value="UniProtKB-SubCell"/>
</dbReference>
<evidence type="ECO:0000313" key="7">
    <source>
        <dbReference type="Proteomes" id="UP000762676"/>
    </source>
</evidence>
<dbReference type="InterPro" id="IPR050733">
    <property type="entry name" value="Vitellogenin/Apolipophorin"/>
</dbReference>
<name>A0AAV4EI26_9GAST</name>
<protein>
    <submittedName>
        <fullName evidence="6">Apolipophorin</fullName>
    </submittedName>
</protein>
<evidence type="ECO:0000256" key="1">
    <source>
        <dbReference type="ARBA" id="ARBA00004613"/>
    </source>
</evidence>
<keyword evidence="3" id="KW-0325">Glycoprotein</keyword>
<feature type="domain" description="Vitellinogen open beta-sheet" evidence="5">
    <location>
        <begin position="1"/>
        <end position="184"/>
    </location>
</feature>
<reference evidence="6 7" key="1">
    <citation type="journal article" date="2021" name="Elife">
        <title>Chloroplast acquisition without the gene transfer in kleptoplastic sea slugs, Plakobranchus ocellatus.</title>
        <authorList>
            <person name="Maeda T."/>
            <person name="Takahashi S."/>
            <person name="Yoshida T."/>
            <person name="Shimamura S."/>
            <person name="Takaki Y."/>
            <person name="Nagai Y."/>
            <person name="Toyoda A."/>
            <person name="Suzuki Y."/>
            <person name="Arimoto A."/>
            <person name="Ishii H."/>
            <person name="Satoh N."/>
            <person name="Nishiyama T."/>
            <person name="Hasebe M."/>
            <person name="Maruyama T."/>
            <person name="Minagawa J."/>
            <person name="Obokata J."/>
            <person name="Shigenobu S."/>
        </authorList>
    </citation>
    <scope>NUCLEOTIDE SEQUENCE [LARGE SCALE GENOMIC DNA]</scope>
</reference>
<keyword evidence="7" id="KW-1185">Reference proteome</keyword>
<dbReference type="SUPFAM" id="SSF56968">
    <property type="entry name" value="Lipovitellin-phosvitin complex, beta-sheet shell regions"/>
    <property type="match status" value="1"/>
</dbReference>
<comment type="subcellular location">
    <subcellularLocation>
        <location evidence="1">Secreted</location>
    </subcellularLocation>
</comment>
<organism evidence="6 7">
    <name type="scientific">Elysia marginata</name>
    <dbReference type="NCBI Taxonomy" id="1093978"/>
    <lineage>
        <taxon>Eukaryota</taxon>
        <taxon>Metazoa</taxon>
        <taxon>Spiralia</taxon>
        <taxon>Lophotrochozoa</taxon>
        <taxon>Mollusca</taxon>
        <taxon>Gastropoda</taxon>
        <taxon>Heterobranchia</taxon>
        <taxon>Euthyneura</taxon>
        <taxon>Panpulmonata</taxon>
        <taxon>Sacoglossa</taxon>
        <taxon>Placobranchoidea</taxon>
        <taxon>Plakobranchidae</taxon>
        <taxon>Elysia</taxon>
    </lineage>
</organism>
<dbReference type="SMART" id="SM01169">
    <property type="entry name" value="DUF1943"/>
    <property type="match status" value="1"/>
</dbReference>
<feature type="compositionally biased region" description="Polar residues" evidence="4">
    <location>
        <begin position="1869"/>
        <end position="1878"/>
    </location>
</feature>
<evidence type="ECO:0000256" key="2">
    <source>
        <dbReference type="ARBA" id="ARBA00022525"/>
    </source>
</evidence>
<evidence type="ECO:0000313" key="6">
    <source>
        <dbReference type="EMBL" id="GFR60743.1"/>
    </source>
</evidence>
<feature type="region of interest" description="Disordered" evidence="4">
    <location>
        <begin position="1869"/>
        <end position="1932"/>
    </location>
</feature>
<dbReference type="InterPro" id="IPR009454">
    <property type="entry name" value="Lipid_transpt_open_b-sht"/>
</dbReference>
<dbReference type="InterPro" id="IPR015819">
    <property type="entry name" value="Lipid_transp_b-sht_shell"/>
</dbReference>
<dbReference type="Gene3D" id="2.20.80.10">
    <property type="entry name" value="Lipovitellin-phosvitin complex, chain A, domain 4"/>
    <property type="match status" value="1"/>
</dbReference>
<keyword evidence="2" id="KW-0964">Secreted</keyword>
<comment type="caution">
    <text evidence="6">The sequence shown here is derived from an EMBL/GenBank/DDBJ whole genome shotgun (WGS) entry which is preliminary data.</text>
</comment>
<dbReference type="PANTHER" id="PTHR23345">
    <property type="entry name" value="VITELLOGENIN-RELATED"/>
    <property type="match status" value="1"/>
</dbReference>
<dbReference type="InterPro" id="IPR015255">
    <property type="entry name" value="Vitellinogen_open_b-sht"/>
</dbReference>
<dbReference type="PANTHER" id="PTHR23345:SF15">
    <property type="entry name" value="VITELLOGENIN 1-RELATED"/>
    <property type="match status" value="1"/>
</dbReference>
<gene>
    <name evidence="6" type="ORF">ElyMa_000087300</name>
</gene>
<dbReference type="GO" id="GO:0005319">
    <property type="term" value="F:lipid transporter activity"/>
    <property type="evidence" value="ECO:0007669"/>
    <property type="project" value="InterPro"/>
</dbReference>
<dbReference type="Proteomes" id="UP000762676">
    <property type="component" value="Unassembled WGS sequence"/>
</dbReference>
<dbReference type="EMBL" id="BMAT01000151">
    <property type="protein sequence ID" value="GFR60743.1"/>
    <property type="molecule type" value="Genomic_DNA"/>
</dbReference>
<sequence length="1932" mass="217482">MPREVEGHVFLRVFGNEVLFLRPTDIAALLSKDRSGLLPVSLDDLLTRVSGDHDKTWTKAIPILDVSTTIPTISGFPIRLKANGSAIVDVGLKGKLDLRKFLSKSKSLNIDGQLKASATMELTGSLTLDAVVTKVGLRMRNVARSSTELTGRVQIDKGRNLNVQLDTPTERAEFFSASSKFFTLHGDREKRVSGATKETRTKTKVCTGNKMAAIFGLQLCTELHRPVLSTRSNYAEYLLNGPARIGATLYKKDRQSGYQLSATLSQGKKNGIFQLRFDTPGSKVDRKLDLDATINYPKREVNAALLLPWKQTNVTVKMTSRRSLYSAAGRVMVGKTGALYACAAELRISTSRTGKKLRPKFALSMPGRKDVRLDGTVSLYGEIPSPRSIITDLSLTGLGRTPSTLNGNLINNGQEKTLKLDLIHKRRLYSFKWVNQMTSFPRRGVSIKSELDIHTSRRRYLRLHSSLTYKKLERLELDTHAEIYKLLNKFQLHVGLSRSVRRYRTAYDLHVSVKCPALNAKIQGEVRKSSRKSTTSQLVLSYWIPEVASNQIQLKLEFQSKSRRSHHIKWAMTSILNVKSNPEYDLDIVVGLGLQQRQDELDVRVRYGNDPRDSRKRLQFNTVVKKQIRGFHKAALSYTITVDAPPLFLNKYVVRTDLNLDKDSDCWTDKGRRFQRSGPWKIKALCPSMNSYLTVESSTASLRNVTILFDHEQGPLWIKNKIEVLDGRFNNSTMNSESGKDILAESNLNVHWGNNTAEATCTLDIQTWEHPVTANANANVSTLPYAGDAVVLWSPNKTISAGWVVDRLQWDDFAMKVKAESTFHEFLDSTLELSGYWIEKDEVFKIMPRVVVTYGENKTLILNGSLLTSDIASHAEFCLLSPFKTHRNVTLFSFYNAHDLKDVKGKVQIEIDKTLKINSDVNLDRIDYDNFRLSGIVARPLPSGLWQTKSNITIKHVSTELRDRFETNAVLKHKEKAIELQNKISVPHRSKMEYSLSLKTPLKNYKTVGGQVGFQRGFNNFTAHAGCIVGNQLQAESKMESRNFRKDKAFKSFLNITLPSRGTVAHNLALQHNEEGSEIITGDVYGFKMDAKRPRSLIAVKVESEVYYPGRRVTLKLTGANKPEKRGGQLEVNLNADRKSCGAKCLISLKSLLIRKTSGETTRFWTKLDLTTPFTNFAKLGLHTMYLTNSSQHYMEGSFFWGVRKKKKATGTFRVETPLGWDSIHTKCVIKTPLVRYQHIGSEISHQIDPEMVSMMNTVFGFVGGNNQVSTDGRVIRQNRNERDYKFSSRWDSNTRLFSKTLTMNVEHYEDKEKVLSSYSFVHDRNVYSCVVNATLQAPYGLRDVHSSGDVLVKTPGNEITATWKHNNSMSKSNSSLHYDWDSKKTILGDRKIKALTSYRKSPAIKEHVSSTSSTPSLSFTPLPSSTLSTLQPSSSLTAFLPSWVRGFWGSKTSKSITTRAILSTPAPQTSFDRMGNSHELSALVDLGHDNLYSLNSELDLRSQPIVFSVDMDTPIEDLQHLKAQMTHSGEGFTDFRTSGFFMSPKTGMVSASALSDTRALSNSSVEATLKADELLPRKMNDWKFKITTLKDVEEFKCNTKMHWTQDQKITLDVGMKKQPTWYMTPHLLHVNISSPFKKFRELRVLAEFSLRPNVTSHSQRIGEVELTLQQDQSADFHFRYQNSGSKLVTVKVRRPWTANLIGEALTLPQDGGRLLNISWQCLQVDLRCPANGLDLKAVSHLEVTPEQLGAKVKLAYLDMKGFSKMASLSGEIHKLRKDLKLLINTQNSGLQLTAGLQKGLALRRYSNLDPLFQFPPHNITQLLTLGTGCASPVSEISNEMRTVSEELVTAFYDIGELITSEAQNIWTQHNGKSSTSDLDVKTEEQEDSSDNGVSLALVQSPDPQQDMRTQQDGSDDDDEGDNNHWWFWKPF</sequence>
<feature type="compositionally biased region" description="Polar residues" evidence="4">
    <location>
        <begin position="1902"/>
        <end position="1912"/>
    </location>
</feature>
<evidence type="ECO:0000259" key="5">
    <source>
        <dbReference type="SMART" id="SM01169"/>
    </source>
</evidence>
<evidence type="ECO:0000256" key="3">
    <source>
        <dbReference type="ARBA" id="ARBA00023180"/>
    </source>
</evidence>
<dbReference type="Pfam" id="PF09172">
    <property type="entry name" value="Vit_open_b-sht"/>
    <property type="match status" value="1"/>
</dbReference>
<dbReference type="Pfam" id="PF06448">
    <property type="entry name" value="DUF1081"/>
    <property type="match status" value="1"/>
</dbReference>
<accession>A0AAV4EI26</accession>
<evidence type="ECO:0000256" key="4">
    <source>
        <dbReference type="SAM" id="MobiDB-lite"/>
    </source>
</evidence>